<evidence type="ECO:0000256" key="2">
    <source>
        <dbReference type="ARBA" id="ARBA00012438"/>
    </source>
</evidence>
<dbReference type="SMART" id="SM00448">
    <property type="entry name" value="REC"/>
    <property type="match status" value="3"/>
</dbReference>
<feature type="domain" description="Response regulatory" evidence="6">
    <location>
        <begin position="4"/>
        <end position="120"/>
    </location>
</feature>
<feature type="modified residue" description="4-aspartylphosphate" evidence="5">
    <location>
        <position position="53"/>
    </location>
</feature>
<dbReference type="EMBL" id="CP018099">
    <property type="protein sequence ID" value="APF17728.1"/>
    <property type="molecule type" value="Genomic_DNA"/>
</dbReference>
<protein>
    <recommendedName>
        <fullName evidence="2">histidine kinase</fullName>
        <ecNumber evidence="2">2.7.13.3</ecNumber>
    </recommendedName>
</protein>
<evidence type="ECO:0000313" key="10">
    <source>
        <dbReference type="Proteomes" id="UP000183868"/>
    </source>
</evidence>
<dbReference type="InterPro" id="IPR011006">
    <property type="entry name" value="CheY-like_superfamily"/>
</dbReference>
<dbReference type="InterPro" id="IPR001789">
    <property type="entry name" value="Sig_transdc_resp-reg_receiver"/>
</dbReference>
<dbReference type="Proteomes" id="UP000004671">
    <property type="component" value="Chromosome"/>
</dbReference>
<dbReference type="EC" id="2.7.13.3" evidence="2"/>
<dbReference type="InParanoid" id="H1XW35"/>
<name>H1XW35_CALAY</name>
<dbReference type="AlphaFoldDB" id="H1XW35"/>
<evidence type="ECO:0000256" key="3">
    <source>
        <dbReference type="ARBA" id="ARBA00022553"/>
    </source>
</evidence>
<dbReference type="GO" id="GO:0000155">
    <property type="term" value="F:phosphorelay sensor kinase activity"/>
    <property type="evidence" value="ECO:0007669"/>
    <property type="project" value="InterPro"/>
</dbReference>
<feature type="modified residue" description="4-aspartylphosphate" evidence="5">
    <location>
        <position position="489"/>
    </location>
</feature>
<evidence type="ECO:0000256" key="5">
    <source>
        <dbReference type="PROSITE-ProRule" id="PRU00169"/>
    </source>
</evidence>
<feature type="domain" description="Response regulatory" evidence="6">
    <location>
        <begin position="579"/>
        <end position="697"/>
    </location>
</feature>
<sequence length="705" mass="79655">MAKNILVVEDSLAQRFFIEKALAGDGFKITTAANGKLALEKIHEQKPDLILSDIMMPEMNGMELCKAVKSHPQLQTIPVVLMTTLNEPKEIIKIIECGADYLFLKEFEPGALLSFVNDALQNETVAGQTNPQVILTSIYLGDTHEISTNNRQLLNLLLSAYRSALQAYQRYYQYKFEVNKLQKELQSRSKKNTPTDYALLKSFVNELRTPLNNILHIVDLLKESDDKAERELQTQLAGLNSDHLLSILNDLQKALDYHEKGDDLPIHETDFNIRDCIEDALSPFVVQTGEKQIELLLRIHPEIPLFIHHDPNYLKHLAFVIMDVLFQNLSHCNIIINIEPVEERRIKFLISFPANDNISDYFSRLIHPNGQSAHQSGDTGIDFVNYCIAKLDYKIALKKEQAETQQIEILIPFSTASQKPAAPGPETDVDLSSIRVLVYSDQWMSGLVLEELLRQWKIDVKVTGERQKLSKLLTQAARAKNPFNLLLIDARPDNDFHFELAEQVRAASQGAAPQIILLTNFGKPGDARRCLESGIAAFLLKPIRSRELLKTIRTIVSGAKPENTLITRHTLKESEPALKVLVAEDNRVNQKLMISILKRAGFQVELARNGKEAVELFRQKPFDLVLMDMQMPVMDGYTATREMRKLEEESGKHTPIFALTASDDAREIEGALKAGVDMVLRKPLNLNLLKEKLTAFTANGKIEKN</sequence>
<keyword evidence="9" id="KW-1185">Reference proteome</keyword>
<keyword evidence="3 5" id="KW-0597">Phosphoprotein</keyword>
<dbReference type="HOGENOM" id="CLU_000445_114_15_0"/>
<dbReference type="InterPro" id="IPR003661">
    <property type="entry name" value="HisK_dim/P_dom"/>
</dbReference>
<dbReference type="Pfam" id="PF00072">
    <property type="entry name" value="Response_reg"/>
    <property type="match status" value="3"/>
</dbReference>
<keyword evidence="4" id="KW-0902">Two-component regulatory system</keyword>
<dbReference type="SUPFAM" id="SSF52172">
    <property type="entry name" value="CheY-like"/>
    <property type="match status" value="3"/>
</dbReference>
<dbReference type="STRING" id="880073.Cabys_977"/>
<dbReference type="Gene3D" id="1.10.287.130">
    <property type="match status" value="1"/>
</dbReference>
<dbReference type="PANTHER" id="PTHR45339">
    <property type="entry name" value="HYBRID SIGNAL TRANSDUCTION HISTIDINE KINASE J"/>
    <property type="match status" value="1"/>
</dbReference>
<dbReference type="RefSeq" id="WP_006928983.1">
    <property type="nucleotide sequence ID" value="NZ_CM001402.1"/>
</dbReference>
<dbReference type="PaxDb" id="880073-Calab_2197"/>
<dbReference type="KEGG" id="caby:Cabys_977"/>
<dbReference type="PROSITE" id="PS50110">
    <property type="entry name" value="RESPONSE_REGULATORY"/>
    <property type="match status" value="3"/>
</dbReference>
<dbReference type="eggNOG" id="COG0745">
    <property type="taxonomic scope" value="Bacteria"/>
</dbReference>
<organism evidence="8 9">
    <name type="scientific">Caldithrix abyssi DSM 13497</name>
    <dbReference type="NCBI Taxonomy" id="880073"/>
    <lineage>
        <taxon>Bacteria</taxon>
        <taxon>Pseudomonadati</taxon>
        <taxon>Calditrichota</taxon>
        <taxon>Calditrichia</taxon>
        <taxon>Calditrichales</taxon>
        <taxon>Calditrichaceae</taxon>
        <taxon>Caldithrix</taxon>
    </lineage>
</organism>
<evidence type="ECO:0000313" key="9">
    <source>
        <dbReference type="Proteomes" id="UP000004671"/>
    </source>
</evidence>
<reference evidence="7 10" key="2">
    <citation type="submission" date="2016-11" db="EMBL/GenBank/DDBJ databases">
        <title>Genomic analysis of Caldithrix abyssi and proposal of a novel bacterial phylum Caldithrichaeota.</title>
        <authorList>
            <person name="Kublanov I."/>
            <person name="Sigalova O."/>
            <person name="Gavrilov S."/>
            <person name="Lebedinsky A."/>
            <person name="Ivanova N."/>
            <person name="Daum C."/>
            <person name="Reddy T."/>
            <person name="Klenk H.P."/>
            <person name="Goker M."/>
            <person name="Reva O."/>
            <person name="Miroshnichenko M."/>
            <person name="Kyprides N."/>
            <person name="Woyke T."/>
            <person name="Gelfand M."/>
        </authorList>
    </citation>
    <scope>NUCLEOTIDE SEQUENCE [LARGE SCALE GENOMIC DNA]</scope>
    <source>
        <strain evidence="7 10">LF13</strain>
    </source>
</reference>
<dbReference type="PANTHER" id="PTHR45339:SF1">
    <property type="entry name" value="HYBRID SIGNAL TRANSDUCTION HISTIDINE KINASE J"/>
    <property type="match status" value="1"/>
</dbReference>
<reference evidence="8 9" key="1">
    <citation type="submission" date="2011-09" db="EMBL/GenBank/DDBJ databases">
        <title>The permanent draft genome of Caldithrix abyssi DSM 13497.</title>
        <authorList>
            <consortium name="US DOE Joint Genome Institute (JGI-PGF)"/>
            <person name="Lucas S."/>
            <person name="Han J."/>
            <person name="Lapidus A."/>
            <person name="Bruce D."/>
            <person name="Goodwin L."/>
            <person name="Pitluck S."/>
            <person name="Peters L."/>
            <person name="Kyrpides N."/>
            <person name="Mavromatis K."/>
            <person name="Ivanova N."/>
            <person name="Mikhailova N."/>
            <person name="Chertkov O."/>
            <person name="Detter J.C."/>
            <person name="Tapia R."/>
            <person name="Han C."/>
            <person name="Land M."/>
            <person name="Hauser L."/>
            <person name="Markowitz V."/>
            <person name="Cheng J.-F."/>
            <person name="Hugenholtz P."/>
            <person name="Woyke T."/>
            <person name="Wu D."/>
            <person name="Spring S."/>
            <person name="Brambilla E."/>
            <person name="Klenk H.-P."/>
            <person name="Eisen J.A."/>
        </authorList>
    </citation>
    <scope>NUCLEOTIDE SEQUENCE [LARGE SCALE GENOMIC DNA]</scope>
    <source>
        <strain evidence="8 9">DSM 13497</strain>
    </source>
</reference>
<evidence type="ECO:0000259" key="6">
    <source>
        <dbReference type="PROSITE" id="PS50110"/>
    </source>
</evidence>
<proteinExistence type="predicted"/>
<evidence type="ECO:0000256" key="1">
    <source>
        <dbReference type="ARBA" id="ARBA00000085"/>
    </source>
</evidence>
<evidence type="ECO:0000313" key="8">
    <source>
        <dbReference type="EMBL" id="EHO41807.1"/>
    </source>
</evidence>
<evidence type="ECO:0000256" key="4">
    <source>
        <dbReference type="ARBA" id="ARBA00023012"/>
    </source>
</evidence>
<dbReference type="Proteomes" id="UP000183868">
    <property type="component" value="Chromosome"/>
</dbReference>
<gene>
    <name evidence="7" type="ORF">Cabys_977</name>
    <name evidence="8" type="ORF">Calab_2197</name>
</gene>
<dbReference type="CDD" id="cd17546">
    <property type="entry name" value="REC_hyHK_CKI1_RcsC-like"/>
    <property type="match status" value="1"/>
</dbReference>
<accession>H1XW35</accession>
<feature type="modified residue" description="4-aspartylphosphate" evidence="5">
    <location>
        <position position="628"/>
    </location>
</feature>
<dbReference type="EMBL" id="CM001402">
    <property type="protein sequence ID" value="EHO41807.1"/>
    <property type="molecule type" value="Genomic_DNA"/>
</dbReference>
<dbReference type="OrthoDB" id="9800897at2"/>
<dbReference type="Gene3D" id="3.40.50.2300">
    <property type="match status" value="3"/>
</dbReference>
<feature type="domain" description="Response regulatory" evidence="6">
    <location>
        <begin position="435"/>
        <end position="556"/>
    </location>
</feature>
<comment type="catalytic activity">
    <reaction evidence="1">
        <text>ATP + protein L-histidine = ADP + protein N-phospho-L-histidine.</text>
        <dbReference type="EC" id="2.7.13.3"/>
    </reaction>
</comment>
<dbReference type="CDD" id="cd00082">
    <property type="entry name" value="HisKA"/>
    <property type="match status" value="1"/>
</dbReference>
<dbReference type="eggNOG" id="COG0784">
    <property type="taxonomic scope" value="Bacteria"/>
</dbReference>
<evidence type="ECO:0000313" key="7">
    <source>
        <dbReference type="EMBL" id="APF17728.1"/>
    </source>
</evidence>